<organism evidence="3 4">
    <name type="scientific">Olivibacter ginsenosidimutans</name>
    <dbReference type="NCBI Taxonomy" id="1176537"/>
    <lineage>
        <taxon>Bacteria</taxon>
        <taxon>Pseudomonadati</taxon>
        <taxon>Bacteroidota</taxon>
        <taxon>Sphingobacteriia</taxon>
        <taxon>Sphingobacteriales</taxon>
        <taxon>Sphingobacteriaceae</taxon>
        <taxon>Olivibacter</taxon>
    </lineage>
</organism>
<feature type="chain" id="PRO_5045353200" evidence="1">
    <location>
        <begin position="22"/>
        <end position="1008"/>
    </location>
</feature>
<evidence type="ECO:0000259" key="2">
    <source>
        <dbReference type="Pfam" id="PF19543"/>
    </source>
</evidence>
<protein>
    <submittedName>
        <fullName evidence="3">DUF6067 family protein</fullName>
    </submittedName>
</protein>
<dbReference type="InterPro" id="IPR045711">
    <property type="entry name" value="GH123-like_N"/>
</dbReference>
<comment type="caution">
    <text evidence="3">The sequence shown here is derived from an EMBL/GenBank/DDBJ whole genome shotgun (WGS) entry which is preliminary data.</text>
</comment>
<evidence type="ECO:0000256" key="1">
    <source>
        <dbReference type="SAM" id="SignalP"/>
    </source>
</evidence>
<dbReference type="EMBL" id="BAABIQ010000044">
    <property type="protein sequence ID" value="GAA4806893.1"/>
    <property type="molecule type" value="Genomic_DNA"/>
</dbReference>
<name>A0ABP9CCP0_9SPHI</name>
<reference evidence="4" key="1">
    <citation type="journal article" date="2019" name="Int. J. Syst. Evol. Microbiol.">
        <title>The Global Catalogue of Microorganisms (GCM) 10K type strain sequencing project: providing services to taxonomists for standard genome sequencing and annotation.</title>
        <authorList>
            <consortium name="The Broad Institute Genomics Platform"/>
            <consortium name="The Broad Institute Genome Sequencing Center for Infectious Disease"/>
            <person name="Wu L."/>
            <person name="Ma J."/>
        </authorList>
    </citation>
    <scope>NUCLEOTIDE SEQUENCE [LARGE SCALE GENOMIC DNA]</scope>
    <source>
        <strain evidence="4">JCM 18200</strain>
    </source>
</reference>
<dbReference type="Proteomes" id="UP001501411">
    <property type="component" value="Unassembled WGS sequence"/>
</dbReference>
<keyword evidence="1" id="KW-0732">Signal</keyword>
<feature type="domain" description="Glycoside hydrolase 123-like N-terminal" evidence="2">
    <location>
        <begin position="51"/>
        <end position="1000"/>
    </location>
</feature>
<evidence type="ECO:0000313" key="4">
    <source>
        <dbReference type="Proteomes" id="UP001501411"/>
    </source>
</evidence>
<feature type="signal peptide" evidence="1">
    <location>
        <begin position="1"/>
        <end position="21"/>
    </location>
</feature>
<accession>A0ABP9CCP0</accession>
<dbReference type="Pfam" id="PF19543">
    <property type="entry name" value="GH123_N"/>
    <property type="match status" value="1"/>
</dbReference>
<sequence>MVTITMKNIFFLITVCFFLYACSQQVEQYSGDSQYESFIVDGVTFSIADSPWRADMRGNHRVLVKVNNPQEDAVLAEIPWRRPDIHPETKNVIVVEAHSGREVKNVDALSITNEKGLIAFQPFPQSADYYIYYLPYKFRKGSGDARYGKPWNDYLPPEYTADVSWKQNVAKAVNQLSKVQVKKFESRTKFDYFTSMGIIATDKEEQEISDRDTNSAFILFPEDRAFPIRLPNRLPWRWVKKGPSADFEGYASKHEFYVWQVGLWAMDSLKDVRVDFSDLRSADAVIKKDQLTCFNQEGTGWDGKSVQFAIQVPPGKIQALWNGVQIPKDAEPGTYKGNMRISADGQQTKDLSITIHVGDNVLADKGDSDLWRHARLRWLNSTIGIDSLPVQPYSDMHVHENTIEATGRTVQLAKNGLPEMIIMNKQSILAKPLMLQLEMPEKVLNIEGDSFSLKQDDKGLVSWQAHQLKDGISFNCHAYMEYDGYIRYRIKLAAERPITIPNIRLIASYPQPISTYFMGVGFKGGYTPKSYRWNWKGPWDSYWIGNDQAGLHTEFRGGAYHGPLLNDYKPDAPAFWANGGLGQVVLKPNVFNGKEVIAESGKKTIGRDTTVIEFALLITPVKSVDTKGHFSQRYYHSTPDGFNKAAKEGANIANIHHATRLNPVINYPFMVQDSLKAFIKEQHQANRKVKLYYTIRELTNHATELYALKSLHHEIFTGGVGYGTPWQMEHLIADYKPAWYTELPGEQADAALVLNGFSRWINYYLEGLRWMYEHDQLDGIYMDDVSFDRSVMKRMRKIAAKYRPDALIDLHSNTGYSIGPANQYTDFFPYVDRLWFGESFKYNEMTPDEWFVTFSGIPFGQMSDMLQDGGNPYLGMVYGATARHSYGPFSPVPIWKLWQTFGIEDAEMIGYWATNKIVETNHELVKATVYRKPDQALIAIGNFGKDDVSVRLQIDWSKLGFDPKYVRLEAPEIADFQSKRMFNLQEALQIKKKEGLILAVTPLTKERK</sequence>
<evidence type="ECO:0000313" key="3">
    <source>
        <dbReference type="EMBL" id="GAA4806893.1"/>
    </source>
</evidence>
<proteinExistence type="predicted"/>
<dbReference type="PROSITE" id="PS51257">
    <property type="entry name" value="PROKAR_LIPOPROTEIN"/>
    <property type="match status" value="1"/>
</dbReference>
<keyword evidence="4" id="KW-1185">Reference proteome</keyword>
<gene>
    <name evidence="3" type="ORF">GCM10023231_40100</name>
</gene>